<dbReference type="EMBL" id="JAAGAX010000016">
    <property type="protein sequence ID" value="KAF2289297.1"/>
    <property type="molecule type" value="Genomic_DNA"/>
</dbReference>
<evidence type="ECO:0000259" key="2">
    <source>
        <dbReference type="Pfam" id="PF14392"/>
    </source>
</evidence>
<proteinExistence type="predicted"/>
<dbReference type="Pfam" id="PF14392">
    <property type="entry name" value="zf-CCHC_4"/>
    <property type="match status" value="1"/>
</dbReference>
<dbReference type="AlphaFoldDB" id="A0A6A6KKI5"/>
<accession>A0A6A6KKI5</accession>
<evidence type="ECO:0000313" key="4">
    <source>
        <dbReference type="Proteomes" id="UP000467840"/>
    </source>
</evidence>
<feature type="region of interest" description="Disordered" evidence="1">
    <location>
        <begin position="159"/>
        <end position="217"/>
    </location>
</feature>
<reference evidence="3 4" key="1">
    <citation type="journal article" date="2020" name="Mol. Plant">
        <title>The Chromosome-Based Rubber Tree Genome Provides New Insights into Spurge Genome Evolution and Rubber Biosynthesis.</title>
        <authorList>
            <person name="Liu J."/>
            <person name="Shi C."/>
            <person name="Shi C.C."/>
            <person name="Li W."/>
            <person name="Zhang Q.J."/>
            <person name="Zhang Y."/>
            <person name="Li K."/>
            <person name="Lu H.F."/>
            <person name="Shi C."/>
            <person name="Zhu S.T."/>
            <person name="Xiao Z.Y."/>
            <person name="Nan H."/>
            <person name="Yue Y."/>
            <person name="Zhu X.G."/>
            <person name="Wu Y."/>
            <person name="Hong X.N."/>
            <person name="Fan G.Y."/>
            <person name="Tong Y."/>
            <person name="Zhang D."/>
            <person name="Mao C.L."/>
            <person name="Liu Y.L."/>
            <person name="Hao S.J."/>
            <person name="Liu W.Q."/>
            <person name="Lv M.Q."/>
            <person name="Zhang H.B."/>
            <person name="Liu Y."/>
            <person name="Hu-Tang G.R."/>
            <person name="Wang J.P."/>
            <person name="Wang J.H."/>
            <person name="Sun Y.H."/>
            <person name="Ni S.B."/>
            <person name="Chen W.B."/>
            <person name="Zhang X.C."/>
            <person name="Jiao Y.N."/>
            <person name="Eichler E.E."/>
            <person name="Li G.H."/>
            <person name="Liu X."/>
            <person name="Gao L.Z."/>
        </authorList>
    </citation>
    <scope>NUCLEOTIDE SEQUENCE [LARGE SCALE GENOMIC DNA]</scope>
    <source>
        <strain evidence="4">cv. GT1</strain>
        <tissue evidence="3">Leaf</tissue>
    </source>
</reference>
<sequence>MCDKETIITSGFHLNKGGDKKDWIKFKYERLPHFCFFCGRIGHMVKSYEERAILISEGKKVMYSLKYSASLIAKPYNPQQWLPTVPKIDQFALASLSLTAGFFPSEPSFSPAIIHHSQPMQQASSSGILEHVPLLATDAPNSSPQKRNTAVINCTDPLNLQQTKSDPKNIPFLPTTLPENVPNLKKGKSPLGSSETTFETATGSNVKENPLSFSEIP</sequence>
<gene>
    <name evidence="3" type="ORF">GH714_034278</name>
</gene>
<organism evidence="3 4">
    <name type="scientific">Hevea brasiliensis</name>
    <name type="common">Para rubber tree</name>
    <name type="synonym">Siphonia brasiliensis</name>
    <dbReference type="NCBI Taxonomy" id="3981"/>
    <lineage>
        <taxon>Eukaryota</taxon>
        <taxon>Viridiplantae</taxon>
        <taxon>Streptophyta</taxon>
        <taxon>Embryophyta</taxon>
        <taxon>Tracheophyta</taxon>
        <taxon>Spermatophyta</taxon>
        <taxon>Magnoliopsida</taxon>
        <taxon>eudicotyledons</taxon>
        <taxon>Gunneridae</taxon>
        <taxon>Pentapetalae</taxon>
        <taxon>rosids</taxon>
        <taxon>fabids</taxon>
        <taxon>Malpighiales</taxon>
        <taxon>Euphorbiaceae</taxon>
        <taxon>Crotonoideae</taxon>
        <taxon>Micrandreae</taxon>
        <taxon>Hevea</taxon>
    </lineage>
</organism>
<comment type="caution">
    <text evidence="3">The sequence shown here is derived from an EMBL/GenBank/DDBJ whole genome shotgun (WGS) entry which is preliminary data.</text>
</comment>
<feature type="compositionally biased region" description="Polar residues" evidence="1">
    <location>
        <begin position="191"/>
        <end position="207"/>
    </location>
</feature>
<dbReference type="InterPro" id="IPR025836">
    <property type="entry name" value="Zn_knuckle_CX2CX4HX4C"/>
</dbReference>
<name>A0A6A6KKI5_HEVBR</name>
<evidence type="ECO:0000256" key="1">
    <source>
        <dbReference type="SAM" id="MobiDB-lite"/>
    </source>
</evidence>
<evidence type="ECO:0000313" key="3">
    <source>
        <dbReference type="EMBL" id="KAF2289297.1"/>
    </source>
</evidence>
<keyword evidence="4" id="KW-1185">Reference proteome</keyword>
<feature type="domain" description="Zinc knuckle CX2CX4HX4C" evidence="2">
    <location>
        <begin position="13"/>
        <end position="47"/>
    </location>
</feature>
<protein>
    <recommendedName>
        <fullName evidence="2">Zinc knuckle CX2CX4HX4C domain-containing protein</fullName>
    </recommendedName>
</protein>
<dbReference type="Proteomes" id="UP000467840">
    <property type="component" value="Chromosome 8"/>
</dbReference>